<accession>A0A0B0IFM0</accession>
<organism evidence="2 3">
    <name type="scientific">Halalkalibacter okhensis</name>
    <dbReference type="NCBI Taxonomy" id="333138"/>
    <lineage>
        <taxon>Bacteria</taxon>
        <taxon>Bacillati</taxon>
        <taxon>Bacillota</taxon>
        <taxon>Bacilli</taxon>
        <taxon>Bacillales</taxon>
        <taxon>Bacillaceae</taxon>
        <taxon>Halalkalibacter</taxon>
    </lineage>
</organism>
<sequence length="126" mass="14015">MQTEVKRKSNVITGTGNEGSIAKGMVGFFIFSLLFFAGMISIANAQQKSTLEANMVEVLSPSSELSFEYVGTEASPQLRKFYLVKADGEEYIVRVYQNNMTVLDAISLTEHPQLAEQFQSSYGVQW</sequence>
<keyword evidence="1" id="KW-0812">Transmembrane</keyword>
<comment type="caution">
    <text evidence="2">The sequence shown here is derived from an EMBL/GenBank/DDBJ whole genome shotgun (WGS) entry which is preliminary data.</text>
</comment>
<evidence type="ECO:0000313" key="3">
    <source>
        <dbReference type="Proteomes" id="UP000030832"/>
    </source>
</evidence>
<dbReference type="EMBL" id="JRJU01000039">
    <property type="protein sequence ID" value="KHF38456.1"/>
    <property type="molecule type" value="Genomic_DNA"/>
</dbReference>
<protein>
    <submittedName>
        <fullName evidence="2">Uncharacterized protein</fullName>
    </submittedName>
</protein>
<dbReference type="eggNOG" id="ENOG503291G">
    <property type="taxonomic scope" value="Bacteria"/>
</dbReference>
<evidence type="ECO:0000313" key="2">
    <source>
        <dbReference type="EMBL" id="KHF38456.1"/>
    </source>
</evidence>
<keyword evidence="3" id="KW-1185">Reference proteome</keyword>
<dbReference type="Proteomes" id="UP000030832">
    <property type="component" value="Unassembled WGS sequence"/>
</dbReference>
<name>A0A0B0IFM0_9BACI</name>
<dbReference type="RefSeq" id="WP_034632665.1">
    <property type="nucleotide sequence ID" value="NZ_JRJU01000039.1"/>
</dbReference>
<keyword evidence="1" id="KW-1133">Transmembrane helix</keyword>
<gene>
    <name evidence="2" type="ORF">LQ50_21225</name>
</gene>
<dbReference type="AlphaFoldDB" id="A0A0B0IFM0"/>
<evidence type="ECO:0000256" key="1">
    <source>
        <dbReference type="SAM" id="Phobius"/>
    </source>
</evidence>
<feature type="transmembrane region" description="Helical" evidence="1">
    <location>
        <begin position="25"/>
        <end position="45"/>
    </location>
</feature>
<keyword evidence="1" id="KW-0472">Membrane</keyword>
<reference evidence="2 3" key="1">
    <citation type="submission" date="2014-09" db="EMBL/GenBank/DDBJ databases">
        <title>Genome sequencing and annotation of Bacillus Okhensis strain Kh10-101T.</title>
        <authorList>
            <person name="Prakash J.S."/>
        </authorList>
    </citation>
    <scope>NUCLEOTIDE SEQUENCE [LARGE SCALE GENOMIC DNA]</scope>
    <source>
        <strain evidence="3">Kh10-101T</strain>
    </source>
</reference>
<proteinExistence type="predicted"/>